<dbReference type="Gene3D" id="1.10.10.60">
    <property type="entry name" value="Homeodomain-like"/>
    <property type="match status" value="1"/>
</dbReference>
<keyword evidence="1" id="KW-0805">Transcription regulation</keyword>
<evidence type="ECO:0000313" key="5">
    <source>
        <dbReference type="EMBL" id="MQT13927.1"/>
    </source>
</evidence>
<dbReference type="InterPro" id="IPR050204">
    <property type="entry name" value="AraC_XylS_family_regulators"/>
</dbReference>
<dbReference type="Pfam" id="PF02311">
    <property type="entry name" value="AraC_binding"/>
    <property type="match status" value="1"/>
</dbReference>
<dbReference type="Pfam" id="PF12833">
    <property type="entry name" value="HTH_18"/>
    <property type="match status" value="1"/>
</dbReference>
<keyword evidence="2" id="KW-0238">DNA-binding</keyword>
<dbReference type="SUPFAM" id="SSF46689">
    <property type="entry name" value="Homeodomain-like"/>
    <property type="match status" value="2"/>
</dbReference>
<evidence type="ECO:0000259" key="4">
    <source>
        <dbReference type="PROSITE" id="PS01124"/>
    </source>
</evidence>
<evidence type="ECO:0000313" key="6">
    <source>
        <dbReference type="Proteomes" id="UP000332515"/>
    </source>
</evidence>
<dbReference type="GO" id="GO:0043565">
    <property type="term" value="F:sequence-specific DNA binding"/>
    <property type="evidence" value="ECO:0007669"/>
    <property type="project" value="InterPro"/>
</dbReference>
<evidence type="ECO:0000256" key="1">
    <source>
        <dbReference type="ARBA" id="ARBA00023015"/>
    </source>
</evidence>
<feature type="domain" description="HTH araC/xylS-type" evidence="4">
    <location>
        <begin position="170"/>
        <end position="267"/>
    </location>
</feature>
<reference evidence="5 6" key="1">
    <citation type="submission" date="2019-09" db="EMBL/GenBank/DDBJ databases">
        <title>Segnochrobactrum spirostomi gen. nov., sp. nov., isolated from the ciliate Spirostomum cf. yagiui and description of a novel family, Segnochrobactraceae fam. nov. within the order Rhizobiales of the class Alphaproteobacteria.</title>
        <authorList>
            <person name="Akter S."/>
            <person name="Shazib S.U.A."/>
            <person name="Shin M.K."/>
        </authorList>
    </citation>
    <scope>NUCLEOTIDE SEQUENCE [LARGE SCALE GENOMIC DNA]</scope>
    <source>
        <strain evidence="5 6">Sp-1</strain>
    </source>
</reference>
<organism evidence="5 6">
    <name type="scientific">Segnochrobactrum spirostomi</name>
    <dbReference type="NCBI Taxonomy" id="2608987"/>
    <lineage>
        <taxon>Bacteria</taxon>
        <taxon>Pseudomonadati</taxon>
        <taxon>Pseudomonadota</taxon>
        <taxon>Alphaproteobacteria</taxon>
        <taxon>Hyphomicrobiales</taxon>
        <taxon>Segnochrobactraceae</taxon>
        <taxon>Segnochrobactrum</taxon>
    </lineage>
</organism>
<comment type="caution">
    <text evidence="5">The sequence shown here is derived from an EMBL/GenBank/DDBJ whole genome shotgun (WGS) entry which is preliminary data.</text>
</comment>
<dbReference type="RefSeq" id="WP_153483578.1">
    <property type="nucleotide sequence ID" value="NZ_VWNA01000001.1"/>
</dbReference>
<dbReference type="GO" id="GO:0003700">
    <property type="term" value="F:DNA-binding transcription factor activity"/>
    <property type="evidence" value="ECO:0007669"/>
    <property type="project" value="InterPro"/>
</dbReference>
<dbReference type="Proteomes" id="UP000332515">
    <property type="component" value="Unassembled WGS sequence"/>
</dbReference>
<keyword evidence="3" id="KW-0804">Transcription</keyword>
<dbReference type="SUPFAM" id="SSF51215">
    <property type="entry name" value="Regulatory protein AraC"/>
    <property type="match status" value="1"/>
</dbReference>
<dbReference type="InterPro" id="IPR037923">
    <property type="entry name" value="HTH-like"/>
</dbReference>
<evidence type="ECO:0000256" key="3">
    <source>
        <dbReference type="ARBA" id="ARBA00023163"/>
    </source>
</evidence>
<dbReference type="InterPro" id="IPR009057">
    <property type="entry name" value="Homeodomain-like_sf"/>
</dbReference>
<dbReference type="EMBL" id="VWNA01000001">
    <property type="protein sequence ID" value="MQT13927.1"/>
    <property type="molecule type" value="Genomic_DNA"/>
</dbReference>
<name>A0A6A7Y6K2_9HYPH</name>
<evidence type="ECO:0000256" key="2">
    <source>
        <dbReference type="ARBA" id="ARBA00023125"/>
    </source>
</evidence>
<dbReference type="PROSITE" id="PS01124">
    <property type="entry name" value="HTH_ARAC_FAMILY_2"/>
    <property type="match status" value="1"/>
</dbReference>
<dbReference type="AlphaFoldDB" id="A0A6A7Y6K2"/>
<keyword evidence="6" id="KW-1185">Reference proteome</keyword>
<dbReference type="InterPro" id="IPR003313">
    <property type="entry name" value="AraC-bd"/>
</dbReference>
<sequence length="275" mass="29059">MPAEREFEAIGCLLPGMMAVAAHSARAFGRHTHDEYGIGLIAAGAQRSASGRGPVEAGAGDVITVNPGEVHDGAPIGGARAWRMLYFDPAIAARALDDIAADQPVGAEFTAPAIRHAAIRTRFLSLYEAMTARDGDAARLHGDETFLALIADLFVARQAASSSGAEAAIRIARQRIDDDPAAPISLAELARLTGLSRFQVLRAFTRATGFTPHAYLMQRRLHLARRLVRAGRPLAAAALGSGFADQSHMTRAFARAFGYSPGTLAAANARHAEGR</sequence>
<dbReference type="InterPro" id="IPR018060">
    <property type="entry name" value="HTH_AraC"/>
</dbReference>
<accession>A0A6A7Y6K2</accession>
<gene>
    <name evidence="5" type="ORF">F0357_15025</name>
</gene>
<proteinExistence type="predicted"/>
<dbReference type="PANTHER" id="PTHR46796:SF2">
    <property type="entry name" value="TRANSCRIPTIONAL REGULATORY PROTEIN"/>
    <property type="match status" value="1"/>
</dbReference>
<dbReference type="PANTHER" id="PTHR46796">
    <property type="entry name" value="HTH-TYPE TRANSCRIPTIONAL ACTIVATOR RHAS-RELATED"/>
    <property type="match status" value="1"/>
</dbReference>
<protein>
    <submittedName>
        <fullName evidence="5">AraC family transcriptional regulator</fullName>
    </submittedName>
</protein>
<dbReference type="SMART" id="SM00342">
    <property type="entry name" value="HTH_ARAC"/>
    <property type="match status" value="1"/>
</dbReference>